<protein>
    <recommendedName>
        <fullName evidence="1">PPM-type phosphatase domain-containing protein</fullName>
    </recommendedName>
</protein>
<dbReference type="InterPro" id="IPR055308">
    <property type="entry name" value="TEX47-like"/>
</dbReference>
<sequence>MDTRETLLAVVLDSLSEEQISGVNLFRLQLVCSFKKRQSSADAAAGLLSRVINQQPGGDAVTVLLLVYPACLLVCLEGYLHTLQGVLQELSSSQDAAGLLQDTRVLLSSEGLPSRCCSALFTAFIPSTSSVETADAADPAQVVRLASSAVATQRRIASSLSVLPEAEALHQLGSLASYHDDLPGCEVLLSLVSSAELPSTSDWLGMYSSSAPALLLDDDVAWPVARPVVMSVVSIHISSCGDSRAVIINKAAAIQPVEDHTPTRADEQARIRAAGGQVFYHNGCRVMGALAMSRAIGDHALRPYGVIADPDVAHYARQPGDEFLLLASDGLWAVMSNQDAADLVSHAVTELTAAGMSRQQPLSCDLDNSLASPFLSMQRASLTQALAAAAAAVAGDVSCVGQKRRMVTTESPGMGNAASLSAPAKLQRGQDGTGAAVRVAVQQRWVAAAAAAASRLALKVEA</sequence>
<reference evidence="2 3" key="1">
    <citation type="submission" date="2023-05" db="EMBL/GenBank/DDBJ databases">
        <title>A 100% complete, gapless, phased diploid assembly of the Scenedesmus obliquus UTEX 3031 genome.</title>
        <authorList>
            <person name="Biondi T.C."/>
            <person name="Hanschen E.R."/>
            <person name="Kwon T."/>
            <person name="Eng W."/>
            <person name="Kruse C.P.S."/>
            <person name="Koehler S.I."/>
            <person name="Kunde Y."/>
            <person name="Gleasner C.D."/>
            <person name="You Mak K.T."/>
            <person name="Polle J."/>
            <person name="Hovde B.T."/>
            <person name="Starkenburg S.R."/>
        </authorList>
    </citation>
    <scope>NUCLEOTIDE SEQUENCE [LARGE SCALE GENOMIC DNA]</scope>
    <source>
        <strain evidence="2 3">DOE0152z</strain>
    </source>
</reference>
<evidence type="ECO:0000313" key="3">
    <source>
        <dbReference type="Proteomes" id="UP001244341"/>
    </source>
</evidence>
<keyword evidence="3" id="KW-1185">Reference proteome</keyword>
<dbReference type="Pfam" id="PF24787">
    <property type="entry name" value="TEX47"/>
    <property type="match status" value="1"/>
</dbReference>
<dbReference type="InterPro" id="IPR015655">
    <property type="entry name" value="PP2C"/>
</dbReference>
<dbReference type="PANTHER" id="PTHR47992">
    <property type="entry name" value="PROTEIN PHOSPHATASE"/>
    <property type="match status" value="1"/>
</dbReference>
<proteinExistence type="predicted"/>
<organism evidence="2 3">
    <name type="scientific">Tetradesmus obliquus</name>
    <name type="common">Green alga</name>
    <name type="synonym">Acutodesmus obliquus</name>
    <dbReference type="NCBI Taxonomy" id="3088"/>
    <lineage>
        <taxon>Eukaryota</taxon>
        <taxon>Viridiplantae</taxon>
        <taxon>Chlorophyta</taxon>
        <taxon>core chlorophytes</taxon>
        <taxon>Chlorophyceae</taxon>
        <taxon>CS clade</taxon>
        <taxon>Sphaeropleales</taxon>
        <taxon>Scenedesmaceae</taxon>
        <taxon>Tetradesmus</taxon>
    </lineage>
</organism>
<feature type="domain" description="PPM-type phosphatase" evidence="1">
    <location>
        <begin position="77"/>
        <end position="462"/>
    </location>
</feature>
<gene>
    <name evidence="2" type="ORF">OEZ85_014245</name>
</gene>
<accession>A0ABY8UAH3</accession>
<name>A0ABY8UAH3_TETOB</name>
<dbReference type="Gene3D" id="3.60.40.10">
    <property type="entry name" value="PPM-type phosphatase domain"/>
    <property type="match status" value="1"/>
</dbReference>
<dbReference type="Pfam" id="PF00481">
    <property type="entry name" value="PP2C"/>
    <property type="match status" value="1"/>
</dbReference>
<dbReference type="SUPFAM" id="SSF81606">
    <property type="entry name" value="PP2C-like"/>
    <property type="match status" value="1"/>
</dbReference>
<dbReference type="EMBL" id="CP126215">
    <property type="protein sequence ID" value="WIA17387.1"/>
    <property type="molecule type" value="Genomic_DNA"/>
</dbReference>
<dbReference type="InterPro" id="IPR036457">
    <property type="entry name" value="PPM-type-like_dom_sf"/>
</dbReference>
<dbReference type="InterPro" id="IPR001932">
    <property type="entry name" value="PPM-type_phosphatase-like_dom"/>
</dbReference>
<dbReference type="CDD" id="cd00143">
    <property type="entry name" value="PP2Cc"/>
    <property type="match status" value="1"/>
</dbReference>
<evidence type="ECO:0000313" key="2">
    <source>
        <dbReference type="EMBL" id="WIA17387.1"/>
    </source>
</evidence>
<evidence type="ECO:0000259" key="1">
    <source>
        <dbReference type="PROSITE" id="PS51746"/>
    </source>
</evidence>
<dbReference type="PROSITE" id="PS51746">
    <property type="entry name" value="PPM_2"/>
    <property type="match status" value="1"/>
</dbReference>
<dbReference type="Proteomes" id="UP001244341">
    <property type="component" value="Chromosome 8b"/>
</dbReference>
<dbReference type="SMART" id="SM00332">
    <property type="entry name" value="PP2Cc"/>
    <property type="match status" value="1"/>
</dbReference>